<dbReference type="EMBL" id="CAXIEN010000029">
    <property type="protein sequence ID" value="CAL1267513.1"/>
    <property type="molecule type" value="Genomic_DNA"/>
</dbReference>
<evidence type="ECO:0000256" key="2">
    <source>
        <dbReference type="ARBA" id="ARBA00022692"/>
    </source>
</evidence>
<gene>
    <name evidence="6" type="ORF">LARSCL_LOCUS3711</name>
</gene>
<protein>
    <recommendedName>
        <fullName evidence="5">Amino acid transporter transmembrane domain-containing protein</fullName>
    </recommendedName>
</protein>
<organism evidence="6 7">
    <name type="scientific">Larinioides sclopetarius</name>
    <dbReference type="NCBI Taxonomy" id="280406"/>
    <lineage>
        <taxon>Eukaryota</taxon>
        <taxon>Metazoa</taxon>
        <taxon>Ecdysozoa</taxon>
        <taxon>Arthropoda</taxon>
        <taxon>Chelicerata</taxon>
        <taxon>Arachnida</taxon>
        <taxon>Araneae</taxon>
        <taxon>Araneomorphae</taxon>
        <taxon>Entelegynae</taxon>
        <taxon>Araneoidea</taxon>
        <taxon>Araneidae</taxon>
        <taxon>Larinioides</taxon>
    </lineage>
</organism>
<comment type="subcellular location">
    <subcellularLocation>
        <location evidence="1">Membrane</location>
    </subcellularLocation>
</comment>
<accession>A0AAV1ZBB8</accession>
<evidence type="ECO:0000259" key="5">
    <source>
        <dbReference type="Pfam" id="PF01490"/>
    </source>
</evidence>
<evidence type="ECO:0000256" key="1">
    <source>
        <dbReference type="ARBA" id="ARBA00004370"/>
    </source>
</evidence>
<name>A0AAV1ZBB8_9ARAC</name>
<evidence type="ECO:0000256" key="3">
    <source>
        <dbReference type="ARBA" id="ARBA00022989"/>
    </source>
</evidence>
<keyword evidence="2" id="KW-0812">Transmembrane</keyword>
<reference evidence="6 7" key="1">
    <citation type="submission" date="2024-04" db="EMBL/GenBank/DDBJ databases">
        <authorList>
            <person name="Rising A."/>
            <person name="Reimegard J."/>
            <person name="Sonavane S."/>
            <person name="Akerstrom W."/>
            <person name="Nylinder S."/>
            <person name="Hedman E."/>
            <person name="Kallberg Y."/>
        </authorList>
    </citation>
    <scope>NUCLEOTIDE SEQUENCE [LARGE SCALE GENOMIC DNA]</scope>
</reference>
<keyword evidence="7" id="KW-1185">Reference proteome</keyword>
<dbReference type="AlphaFoldDB" id="A0AAV1ZBB8"/>
<dbReference type="GO" id="GO:0016020">
    <property type="term" value="C:membrane"/>
    <property type="evidence" value="ECO:0007669"/>
    <property type="project" value="UniProtKB-SubCell"/>
</dbReference>
<dbReference type="Proteomes" id="UP001497382">
    <property type="component" value="Unassembled WGS sequence"/>
</dbReference>
<comment type="caution">
    <text evidence="6">The sequence shown here is derived from an EMBL/GenBank/DDBJ whole genome shotgun (WGS) entry which is preliminary data.</text>
</comment>
<keyword evidence="3" id="KW-1133">Transmembrane helix</keyword>
<dbReference type="InterPro" id="IPR013057">
    <property type="entry name" value="AA_transpt_TM"/>
</dbReference>
<evidence type="ECO:0000313" key="7">
    <source>
        <dbReference type="Proteomes" id="UP001497382"/>
    </source>
</evidence>
<feature type="domain" description="Amino acid transporter transmembrane" evidence="5">
    <location>
        <begin position="2"/>
        <end position="50"/>
    </location>
</feature>
<sequence length="55" mass="6346">MMLFIVFVALSIPKFSKILNLVGGSAITLNCSVFPCVFYYRLCSQKDPNWPERRM</sequence>
<evidence type="ECO:0000256" key="4">
    <source>
        <dbReference type="ARBA" id="ARBA00023136"/>
    </source>
</evidence>
<proteinExistence type="predicted"/>
<dbReference type="Pfam" id="PF01490">
    <property type="entry name" value="Aa_trans"/>
    <property type="match status" value="1"/>
</dbReference>
<keyword evidence="4" id="KW-0472">Membrane</keyword>
<evidence type="ECO:0000313" key="6">
    <source>
        <dbReference type="EMBL" id="CAL1267513.1"/>
    </source>
</evidence>